<comment type="caution">
    <text evidence="2">The sequence shown here is derived from an EMBL/GenBank/DDBJ whole genome shotgun (WGS) entry which is preliminary data.</text>
</comment>
<reference evidence="2 3" key="1">
    <citation type="submission" date="2019-10" db="EMBL/GenBank/DDBJ databases">
        <title>Extracellular Electron Transfer in a Candidatus Methanoperedens spp. Enrichment Culture.</title>
        <authorList>
            <person name="Berger S."/>
            <person name="Rangel Shaw D."/>
            <person name="Berben T."/>
            <person name="In 'T Zandt M."/>
            <person name="Frank J."/>
            <person name="Reimann J."/>
            <person name="Jetten M.S.M."/>
            <person name="Welte C.U."/>
        </authorList>
    </citation>
    <scope>NUCLEOTIDE SEQUENCE [LARGE SCALE GENOMIC DNA]</scope>
    <source>
        <strain evidence="2">SB12</strain>
    </source>
</reference>
<feature type="chain" id="PRO_5032782586" evidence="1">
    <location>
        <begin position="23"/>
        <end position="391"/>
    </location>
</feature>
<dbReference type="EMBL" id="WBUI01000022">
    <property type="protein sequence ID" value="KAB2930248.1"/>
    <property type="molecule type" value="Genomic_DNA"/>
</dbReference>
<dbReference type="Proteomes" id="UP000460298">
    <property type="component" value="Unassembled WGS sequence"/>
</dbReference>
<keyword evidence="1" id="KW-0732">Signal</keyword>
<protein>
    <submittedName>
        <fullName evidence="2">Uncharacterized protein</fullName>
    </submittedName>
</protein>
<accession>A0A833GYL7</accession>
<organism evidence="2 3">
    <name type="scientific">Leptonema illini</name>
    <dbReference type="NCBI Taxonomy" id="183"/>
    <lineage>
        <taxon>Bacteria</taxon>
        <taxon>Pseudomonadati</taxon>
        <taxon>Spirochaetota</taxon>
        <taxon>Spirochaetia</taxon>
        <taxon>Leptospirales</taxon>
        <taxon>Leptospiraceae</taxon>
        <taxon>Leptonema</taxon>
    </lineage>
</organism>
<sequence>MIKRFSLLLLLTTTLFSSCQQSAPRDTADVARTDVAPVAKTVATGGIHDRALLLAGMPVSDAFAAQPEIKALLNRPYYMQHRMKMDAFWKSVETQRISRIVPWREQYIGSKVKNKTALYPLSGGDILNFSLIYPQAERYVMIAMEKPGDVPDPLALTDAQFKGGLLSVQQMLGNIAQTGYFFSRLMNQYMNPEQYGIHGTMPTVSIFLVRLGHTLESVEKTCVDDAGKLTTKTDGACRLPGYRLRFRDGKTGIHKELIYISARIEDSLFSPDIPEGKFFRSLGKSSVMMKAAVYLLHSPKYRQAAQYVLDHADVVIQDDSGLPYRYFEESAWNTELYGAFVGPPHMSGIEFYPQPDLVKAFREKAGPLPFEFGYGQVSASKKSGMIVAYKK</sequence>
<feature type="signal peptide" evidence="1">
    <location>
        <begin position="1"/>
        <end position="22"/>
    </location>
</feature>
<proteinExistence type="predicted"/>
<evidence type="ECO:0000313" key="2">
    <source>
        <dbReference type="EMBL" id="KAB2930248.1"/>
    </source>
</evidence>
<evidence type="ECO:0000256" key="1">
    <source>
        <dbReference type="SAM" id="SignalP"/>
    </source>
</evidence>
<gene>
    <name evidence="2" type="ORF">F9K24_17585</name>
</gene>
<dbReference type="AlphaFoldDB" id="A0A833GYL7"/>
<dbReference type="PROSITE" id="PS51257">
    <property type="entry name" value="PROKAR_LIPOPROTEIN"/>
    <property type="match status" value="1"/>
</dbReference>
<evidence type="ECO:0000313" key="3">
    <source>
        <dbReference type="Proteomes" id="UP000460298"/>
    </source>
</evidence>
<name>A0A833GYL7_9LEPT</name>